<dbReference type="Proteomes" id="UP000476310">
    <property type="component" value="Unassembled WGS sequence"/>
</dbReference>
<name>A0A6G4ANF1_9ACTN</name>
<dbReference type="PROSITE" id="PS50943">
    <property type="entry name" value="HTH_CROC1"/>
    <property type="match status" value="1"/>
</dbReference>
<accession>A0A6G4ANF1</accession>
<dbReference type="EMBL" id="JAAIKT010000039">
    <property type="protein sequence ID" value="NEW74141.1"/>
    <property type="molecule type" value="Genomic_DNA"/>
</dbReference>
<dbReference type="AlphaFoldDB" id="A0A6G4ANF1"/>
<comment type="caution">
    <text evidence="2">The sequence shown here is derived from an EMBL/GenBank/DDBJ whole genome shotgun (WGS) entry which is preliminary data.</text>
</comment>
<proteinExistence type="predicted"/>
<dbReference type="InterPro" id="IPR010982">
    <property type="entry name" value="Lambda_DNA-bd_dom_sf"/>
</dbReference>
<gene>
    <name evidence="2" type="ORF">G4H13_28195</name>
</gene>
<dbReference type="SUPFAM" id="SSF47413">
    <property type="entry name" value="lambda repressor-like DNA-binding domains"/>
    <property type="match status" value="1"/>
</dbReference>
<reference evidence="2" key="1">
    <citation type="submission" date="2020-02" db="EMBL/GenBank/DDBJ databases">
        <title>A new Streptomyces sp. for controlling soil-borne diseases.</title>
        <authorList>
            <person name="Li X."/>
            <person name="Tian Y."/>
            <person name="Gao K."/>
        </authorList>
    </citation>
    <scope>NUCLEOTIDE SEQUENCE [LARGE SCALE GENOMIC DNA]</scope>
    <source>
        <strain evidence="2">0250</strain>
    </source>
</reference>
<evidence type="ECO:0000313" key="2">
    <source>
        <dbReference type="EMBL" id="NEW74141.1"/>
    </source>
</evidence>
<protein>
    <submittedName>
        <fullName evidence="2">Helix-turn-helix transcriptional regulator</fullName>
    </submittedName>
</protein>
<dbReference type="Pfam" id="PF13560">
    <property type="entry name" value="HTH_31"/>
    <property type="match status" value="1"/>
</dbReference>
<dbReference type="Pfam" id="PF19054">
    <property type="entry name" value="DUF5753"/>
    <property type="match status" value="1"/>
</dbReference>
<dbReference type="InterPro" id="IPR043917">
    <property type="entry name" value="DUF5753"/>
</dbReference>
<dbReference type="GO" id="GO:0003677">
    <property type="term" value="F:DNA binding"/>
    <property type="evidence" value="ECO:0007669"/>
    <property type="project" value="InterPro"/>
</dbReference>
<dbReference type="SMART" id="SM00530">
    <property type="entry name" value="HTH_XRE"/>
    <property type="match status" value="1"/>
</dbReference>
<dbReference type="RefSeq" id="WP_164431615.1">
    <property type="nucleotide sequence ID" value="NZ_JAAIKT010000039.1"/>
</dbReference>
<organism evidence="2 3">
    <name type="scientific">Streptomyces rhizosphaericus</name>
    <dbReference type="NCBI Taxonomy" id="114699"/>
    <lineage>
        <taxon>Bacteria</taxon>
        <taxon>Bacillati</taxon>
        <taxon>Actinomycetota</taxon>
        <taxon>Actinomycetes</taxon>
        <taxon>Kitasatosporales</taxon>
        <taxon>Streptomycetaceae</taxon>
        <taxon>Streptomyces</taxon>
        <taxon>Streptomyces violaceusniger group</taxon>
    </lineage>
</organism>
<dbReference type="Gene3D" id="1.10.260.40">
    <property type="entry name" value="lambda repressor-like DNA-binding domains"/>
    <property type="match status" value="1"/>
</dbReference>
<evidence type="ECO:0000259" key="1">
    <source>
        <dbReference type="PROSITE" id="PS50943"/>
    </source>
</evidence>
<dbReference type="CDD" id="cd00093">
    <property type="entry name" value="HTH_XRE"/>
    <property type="match status" value="1"/>
</dbReference>
<sequence length="329" mass="37054">MASEPIPINRLARQAAGPDATQTAARIMLGRAVRDLRVQAKLTQVDVASKIHVSNSTISRLEDGKGKPEQRTLDGVMTFFKVGPQQRAELQAALVRAQEPEWFQHRYTDCAPGWFQRLLGLESMAISLQGYDARLVTGLLQTKEYAGAVIRTGLHLAEWGSDEERLRVELRLERQERVFGQPHPPHCIFYMDESVLRRRVDTDDVMLAQMQHLRAMADRPYITIRFVLLDRLIAGNAGTMHGSMTHLQFGRGGLPDLVYAEFYEDAKYYSRPDDPCIDDVTAGQSKPGPAKASDYERFLQLLLRIGGEACASPVESRIMIDDAIKRFSR</sequence>
<dbReference type="InterPro" id="IPR001387">
    <property type="entry name" value="Cro/C1-type_HTH"/>
</dbReference>
<keyword evidence="3" id="KW-1185">Reference proteome</keyword>
<feature type="domain" description="HTH cro/C1-type" evidence="1">
    <location>
        <begin position="33"/>
        <end position="87"/>
    </location>
</feature>
<evidence type="ECO:0000313" key="3">
    <source>
        <dbReference type="Proteomes" id="UP000476310"/>
    </source>
</evidence>